<sequence length="82" mass="9806">MRFLYRRAKYPAHELDTKLVEDVLSSDIFIFIDLIFWSLLITLLTLSLHFSFLGACIIFISSYIFGASLHFFLRRWMREPQN</sequence>
<evidence type="ECO:0000313" key="3">
    <source>
        <dbReference type="Proteomes" id="UP000293846"/>
    </source>
</evidence>
<comment type="caution">
    <text evidence="2">The sequence shown here is derived from an EMBL/GenBank/DDBJ whole genome shotgun (WGS) entry which is preliminary data.</text>
</comment>
<evidence type="ECO:0000256" key="1">
    <source>
        <dbReference type="SAM" id="Phobius"/>
    </source>
</evidence>
<feature type="transmembrane region" description="Helical" evidence="1">
    <location>
        <begin position="28"/>
        <end position="46"/>
    </location>
</feature>
<feature type="transmembrane region" description="Helical" evidence="1">
    <location>
        <begin position="52"/>
        <end position="73"/>
    </location>
</feature>
<dbReference type="STRING" id="1742358.GCA_001439605_04855"/>
<dbReference type="Proteomes" id="UP000293846">
    <property type="component" value="Unassembled WGS sequence"/>
</dbReference>
<keyword evidence="1" id="KW-0812">Transmembrane</keyword>
<evidence type="ECO:0000313" key="2">
    <source>
        <dbReference type="EMBL" id="TCJ05390.1"/>
    </source>
</evidence>
<keyword evidence="1" id="KW-0472">Membrane</keyword>
<accession>A0A4R1B418</accession>
<protein>
    <submittedName>
        <fullName evidence="2">Uncharacterized protein</fullName>
    </submittedName>
</protein>
<dbReference type="EMBL" id="SJTH01000004">
    <property type="protein sequence ID" value="TCJ05390.1"/>
    <property type="molecule type" value="Genomic_DNA"/>
</dbReference>
<keyword evidence="1" id="KW-1133">Transmembrane helix</keyword>
<reference evidence="2 3" key="1">
    <citation type="submission" date="2019-03" db="EMBL/GenBank/DDBJ databases">
        <authorList>
            <person name="Jensen L."/>
            <person name="Storgaard J."/>
            <person name="Sulaj E."/>
            <person name="Schramm A."/>
            <person name="Marshall I.P.G."/>
        </authorList>
    </citation>
    <scope>NUCLEOTIDE SEQUENCE [LARGE SCALE GENOMIC DNA]</scope>
    <source>
        <strain evidence="2 3">2017H2G3</strain>
    </source>
</reference>
<keyword evidence="3" id="KW-1185">Reference proteome</keyword>
<organism evidence="2 3">
    <name type="scientific">Cytobacillus praedii</name>
    <dbReference type="NCBI Taxonomy" id="1742358"/>
    <lineage>
        <taxon>Bacteria</taxon>
        <taxon>Bacillati</taxon>
        <taxon>Bacillota</taxon>
        <taxon>Bacilli</taxon>
        <taxon>Bacillales</taxon>
        <taxon>Bacillaceae</taxon>
        <taxon>Cytobacillus</taxon>
    </lineage>
</organism>
<name>A0A4R1B418_9BACI</name>
<proteinExistence type="predicted"/>
<gene>
    <name evidence="2" type="ORF">E0Y62_04365</name>
</gene>
<dbReference type="AlphaFoldDB" id="A0A4R1B418"/>